<dbReference type="InterPro" id="IPR022764">
    <property type="entry name" value="Peptidase_S54_rhomboid_dom"/>
</dbReference>
<dbReference type="EMBL" id="SOAW01000001">
    <property type="protein sequence ID" value="TDT34477.1"/>
    <property type="molecule type" value="Genomic_DNA"/>
</dbReference>
<evidence type="ECO:0000256" key="8">
    <source>
        <dbReference type="SAM" id="Phobius"/>
    </source>
</evidence>
<organism evidence="10 11">
    <name type="scientific">Naumannella halotolerans</name>
    <dbReference type="NCBI Taxonomy" id="993414"/>
    <lineage>
        <taxon>Bacteria</taxon>
        <taxon>Bacillati</taxon>
        <taxon>Actinomycetota</taxon>
        <taxon>Actinomycetes</taxon>
        <taxon>Propionibacteriales</taxon>
        <taxon>Propionibacteriaceae</taxon>
        <taxon>Naumannella</taxon>
    </lineage>
</organism>
<dbReference type="SUPFAM" id="SSF144091">
    <property type="entry name" value="Rhomboid-like"/>
    <property type="match status" value="1"/>
</dbReference>
<keyword evidence="3 10" id="KW-0645">Protease</keyword>
<keyword evidence="4 8" id="KW-0812">Transmembrane</keyword>
<dbReference type="AlphaFoldDB" id="A0A4R7JCN7"/>
<comment type="similarity">
    <text evidence="2">Belongs to the peptidase S54 family.</text>
</comment>
<gene>
    <name evidence="10" type="ORF">CLV29_2143</name>
</gene>
<comment type="caution">
    <text evidence="10">The sequence shown here is derived from an EMBL/GenBank/DDBJ whole genome shotgun (WGS) entry which is preliminary data.</text>
</comment>
<dbReference type="GO" id="GO:0006508">
    <property type="term" value="P:proteolysis"/>
    <property type="evidence" value="ECO:0007669"/>
    <property type="project" value="UniProtKB-KW"/>
</dbReference>
<reference evidence="10 11" key="1">
    <citation type="submission" date="2019-03" db="EMBL/GenBank/DDBJ databases">
        <title>Genomic Encyclopedia of Archaeal and Bacterial Type Strains, Phase II (KMG-II): from individual species to whole genera.</title>
        <authorList>
            <person name="Goeker M."/>
        </authorList>
    </citation>
    <scope>NUCLEOTIDE SEQUENCE [LARGE SCALE GENOMIC DNA]</scope>
    <source>
        <strain evidence="10 11">DSM 24323</strain>
    </source>
</reference>
<evidence type="ECO:0000256" key="7">
    <source>
        <dbReference type="ARBA" id="ARBA00023136"/>
    </source>
</evidence>
<evidence type="ECO:0000313" key="10">
    <source>
        <dbReference type="EMBL" id="TDT34477.1"/>
    </source>
</evidence>
<keyword evidence="11" id="KW-1185">Reference proteome</keyword>
<evidence type="ECO:0000256" key="3">
    <source>
        <dbReference type="ARBA" id="ARBA00022670"/>
    </source>
</evidence>
<comment type="subcellular location">
    <subcellularLocation>
        <location evidence="1">Membrane</location>
        <topology evidence="1">Multi-pass membrane protein</topology>
    </subcellularLocation>
</comment>
<dbReference type="Pfam" id="PF01694">
    <property type="entry name" value="Rhomboid"/>
    <property type="match status" value="1"/>
</dbReference>
<sequence>MSQALSTRGSTEGVLARALPPAVLAALMWVSELIDTVLGGFLDRFGIQPRDVDALPGILAAPFLHGDLAHLIANTGTFVVLGIGVALLTRHFWSVTIGVTVLGGLGVWLLGPPNTVHIGASGVIYGYLTFLVCYGFVARKTLAIIVAVAVFLLYGGIVWGVLPGTPGVSWQGHLFGAIAGVLLAIWLGRRDRRKRTPSLGH</sequence>
<keyword evidence="5" id="KW-0378">Hydrolase</keyword>
<feature type="transmembrane region" description="Helical" evidence="8">
    <location>
        <begin position="92"/>
        <end position="110"/>
    </location>
</feature>
<feature type="transmembrane region" description="Helical" evidence="8">
    <location>
        <begin position="168"/>
        <end position="188"/>
    </location>
</feature>
<dbReference type="GO" id="GO:0016020">
    <property type="term" value="C:membrane"/>
    <property type="evidence" value="ECO:0007669"/>
    <property type="project" value="UniProtKB-SubCell"/>
</dbReference>
<accession>A0A4R7JCN7</accession>
<dbReference type="OrthoDB" id="465874at2"/>
<feature type="domain" description="Peptidase S54 rhomboid" evidence="9">
    <location>
        <begin position="58"/>
        <end position="189"/>
    </location>
</feature>
<keyword evidence="7 8" id="KW-0472">Membrane</keyword>
<proteinExistence type="inferred from homology"/>
<evidence type="ECO:0000313" key="11">
    <source>
        <dbReference type="Proteomes" id="UP000295371"/>
    </source>
</evidence>
<dbReference type="InterPro" id="IPR035952">
    <property type="entry name" value="Rhomboid-like_sf"/>
</dbReference>
<feature type="transmembrane region" description="Helical" evidence="8">
    <location>
        <begin position="142"/>
        <end position="162"/>
    </location>
</feature>
<dbReference type="RefSeq" id="WP_133754843.1">
    <property type="nucleotide sequence ID" value="NZ_CP171129.1"/>
</dbReference>
<evidence type="ECO:0000256" key="4">
    <source>
        <dbReference type="ARBA" id="ARBA00022692"/>
    </source>
</evidence>
<dbReference type="PANTHER" id="PTHR43066:SF1">
    <property type="entry name" value="RHOMBOID PROTEIN 2"/>
    <property type="match status" value="1"/>
</dbReference>
<dbReference type="Proteomes" id="UP000295371">
    <property type="component" value="Unassembled WGS sequence"/>
</dbReference>
<evidence type="ECO:0000256" key="5">
    <source>
        <dbReference type="ARBA" id="ARBA00022801"/>
    </source>
</evidence>
<protein>
    <submittedName>
        <fullName evidence="10">Membrane associated rhomboid family serine protease</fullName>
    </submittedName>
</protein>
<evidence type="ECO:0000256" key="2">
    <source>
        <dbReference type="ARBA" id="ARBA00009045"/>
    </source>
</evidence>
<evidence type="ECO:0000259" key="9">
    <source>
        <dbReference type="Pfam" id="PF01694"/>
    </source>
</evidence>
<keyword evidence="6 8" id="KW-1133">Transmembrane helix</keyword>
<dbReference type="GO" id="GO:0004252">
    <property type="term" value="F:serine-type endopeptidase activity"/>
    <property type="evidence" value="ECO:0007669"/>
    <property type="project" value="InterPro"/>
</dbReference>
<evidence type="ECO:0000256" key="6">
    <source>
        <dbReference type="ARBA" id="ARBA00022989"/>
    </source>
</evidence>
<dbReference type="PANTHER" id="PTHR43066">
    <property type="entry name" value="RHOMBOID-RELATED PROTEIN"/>
    <property type="match status" value="1"/>
</dbReference>
<evidence type="ECO:0000256" key="1">
    <source>
        <dbReference type="ARBA" id="ARBA00004141"/>
    </source>
</evidence>
<feature type="transmembrane region" description="Helical" evidence="8">
    <location>
        <begin position="116"/>
        <end position="137"/>
    </location>
</feature>
<name>A0A4R7JCN7_9ACTN</name>
<feature type="transmembrane region" description="Helical" evidence="8">
    <location>
        <begin position="68"/>
        <end position="87"/>
    </location>
</feature>
<dbReference type="Gene3D" id="1.20.1540.10">
    <property type="entry name" value="Rhomboid-like"/>
    <property type="match status" value="1"/>
</dbReference>